<dbReference type="RefSeq" id="WP_256623428.1">
    <property type="nucleotide sequence ID" value="NZ_JTEO01000006.1"/>
</dbReference>
<accession>A0AAE3HBH2</accession>
<evidence type="ECO:0000313" key="2">
    <source>
        <dbReference type="Proteomes" id="UP001206983"/>
    </source>
</evidence>
<dbReference type="EMBL" id="JTEO01000006">
    <property type="protein sequence ID" value="MCQ6963540.1"/>
    <property type="molecule type" value="Genomic_DNA"/>
</dbReference>
<comment type="caution">
    <text evidence="1">The sequence shown here is derived from an EMBL/GenBank/DDBJ whole genome shotgun (WGS) entry which is preliminary data.</text>
</comment>
<organism evidence="1 2">
    <name type="scientific">Methanolobus chelungpuianus</name>
    <dbReference type="NCBI Taxonomy" id="502115"/>
    <lineage>
        <taxon>Archaea</taxon>
        <taxon>Methanobacteriati</taxon>
        <taxon>Methanobacteriota</taxon>
        <taxon>Stenosarchaea group</taxon>
        <taxon>Methanomicrobia</taxon>
        <taxon>Methanosarcinales</taxon>
        <taxon>Methanosarcinaceae</taxon>
        <taxon>Methanolobus</taxon>
    </lineage>
</organism>
<dbReference type="Pfam" id="PF01904">
    <property type="entry name" value="DUF72"/>
    <property type="match status" value="1"/>
</dbReference>
<dbReference type="Gene3D" id="3.20.20.410">
    <property type="entry name" value="Protein of unknown function UPF0759"/>
    <property type="match status" value="1"/>
</dbReference>
<protein>
    <recommendedName>
        <fullName evidence="3">DUF72 domain-containing protein</fullName>
    </recommendedName>
</protein>
<evidence type="ECO:0008006" key="3">
    <source>
        <dbReference type="Google" id="ProtNLM"/>
    </source>
</evidence>
<dbReference type="Proteomes" id="UP001206983">
    <property type="component" value="Unassembled WGS sequence"/>
</dbReference>
<proteinExistence type="predicted"/>
<dbReference type="PANTHER" id="PTHR30348:SF4">
    <property type="entry name" value="DUF72 DOMAIN-CONTAINING PROTEIN"/>
    <property type="match status" value="1"/>
</dbReference>
<dbReference type="SUPFAM" id="SSF117396">
    <property type="entry name" value="TM1631-like"/>
    <property type="match status" value="1"/>
</dbReference>
<name>A0AAE3HBH2_9EURY</name>
<gene>
    <name evidence="1" type="ORF">PV02_10635</name>
</gene>
<dbReference type="PANTHER" id="PTHR30348">
    <property type="entry name" value="UNCHARACTERIZED PROTEIN YECE"/>
    <property type="match status" value="1"/>
</dbReference>
<dbReference type="AlphaFoldDB" id="A0AAE3HBH2"/>
<keyword evidence="2" id="KW-1185">Reference proteome</keyword>
<reference evidence="1 2" key="1">
    <citation type="journal article" date="2011" name="Appl. Environ. Microbiol.">
        <title>Methanogenic archaea isolated from Taiwan's Chelungpu fault.</title>
        <authorList>
            <person name="Wu S.Y."/>
            <person name="Lai M.C."/>
        </authorList>
    </citation>
    <scope>NUCLEOTIDE SEQUENCE [LARGE SCALE GENOMIC DNA]</scope>
    <source>
        <strain evidence="1 2">St545Mb</strain>
    </source>
</reference>
<dbReference type="InterPro" id="IPR036520">
    <property type="entry name" value="UPF0759_sf"/>
</dbReference>
<dbReference type="InterPro" id="IPR002763">
    <property type="entry name" value="DUF72"/>
</dbReference>
<sequence>MKKYHIGTSGWDYRHWRGRFYPEHIRKKDWFDYYCKHFDTVEINYSFYHWPKRDTIKKWYERAPAEFKYTLKAPRTITHIKRFKDPEGDLDEFYSLTAGLGDKTGCFLFQAPPSFECNERNLERIGIFLDHPDRRSKNVVEFRHSSWWDERVYRMFEEKGAVFCTVAGLSMPDDVVVTGDTAYFRFHGQNYSTVYTEDEIAAYAQQMEDLNCRFVFAYFNNDLNAYATHNAAGLEKALQNIG</sequence>
<evidence type="ECO:0000313" key="1">
    <source>
        <dbReference type="EMBL" id="MCQ6963540.1"/>
    </source>
</evidence>